<name>A0A7J6RU11_PEROL</name>
<protein>
    <submittedName>
        <fullName evidence="1">Uncharacterized protein</fullName>
    </submittedName>
</protein>
<gene>
    <name evidence="1" type="ORF">FOZ62_012065</name>
</gene>
<dbReference type="Proteomes" id="UP000574390">
    <property type="component" value="Unassembled WGS sequence"/>
</dbReference>
<proteinExistence type="predicted"/>
<sequence>PLVKGGRSDMTIGEGSDMTIGEWDAARVLTSRRCPGVCADDRAVIGQGAPHRVKGAKFTIGLGSSPTQIDRRQDFVRIKEYDGACRESYGCDDGGCEVDPAFRSLNVE</sequence>
<feature type="non-terminal residue" evidence="1">
    <location>
        <position position="1"/>
    </location>
</feature>
<dbReference type="EMBL" id="JABANM010019862">
    <property type="protein sequence ID" value="KAF4723785.1"/>
    <property type="molecule type" value="Genomic_DNA"/>
</dbReference>
<dbReference type="AlphaFoldDB" id="A0A7J6RU11"/>
<evidence type="ECO:0000313" key="1">
    <source>
        <dbReference type="EMBL" id="KAF4723785.1"/>
    </source>
</evidence>
<comment type="caution">
    <text evidence="1">The sequence shown here is derived from an EMBL/GenBank/DDBJ whole genome shotgun (WGS) entry which is preliminary data.</text>
</comment>
<evidence type="ECO:0000313" key="2">
    <source>
        <dbReference type="Proteomes" id="UP000574390"/>
    </source>
</evidence>
<feature type="non-terminal residue" evidence="1">
    <location>
        <position position="108"/>
    </location>
</feature>
<organism evidence="1 2">
    <name type="scientific">Perkinsus olseni</name>
    <name type="common">Perkinsus atlanticus</name>
    <dbReference type="NCBI Taxonomy" id="32597"/>
    <lineage>
        <taxon>Eukaryota</taxon>
        <taxon>Sar</taxon>
        <taxon>Alveolata</taxon>
        <taxon>Perkinsozoa</taxon>
        <taxon>Perkinsea</taxon>
        <taxon>Perkinsida</taxon>
        <taxon>Perkinsidae</taxon>
        <taxon>Perkinsus</taxon>
    </lineage>
</organism>
<accession>A0A7J6RU11</accession>
<reference evidence="1 2" key="1">
    <citation type="submission" date="2020-04" db="EMBL/GenBank/DDBJ databases">
        <title>Perkinsus olseni comparative genomics.</title>
        <authorList>
            <person name="Bogema D.R."/>
        </authorList>
    </citation>
    <scope>NUCLEOTIDE SEQUENCE [LARGE SCALE GENOMIC DNA]</scope>
    <source>
        <strain evidence="1">ATCC PRA-205</strain>
    </source>
</reference>